<dbReference type="Pfam" id="PF13185">
    <property type="entry name" value="GAF_2"/>
    <property type="match status" value="1"/>
</dbReference>
<dbReference type="Proteomes" id="UP000670527">
    <property type="component" value="Unassembled WGS sequence"/>
</dbReference>
<gene>
    <name evidence="2" type="ORF">J4D97_07855</name>
</gene>
<keyword evidence="3" id="KW-1185">Reference proteome</keyword>
<dbReference type="PANTHER" id="PTHR43102:SF2">
    <property type="entry name" value="GAF DOMAIN-CONTAINING PROTEIN"/>
    <property type="match status" value="1"/>
</dbReference>
<dbReference type="PANTHER" id="PTHR43102">
    <property type="entry name" value="SLR1143 PROTEIN"/>
    <property type="match status" value="1"/>
</dbReference>
<comment type="caution">
    <text evidence="2">The sequence shown here is derived from an EMBL/GenBank/DDBJ whole genome shotgun (WGS) entry which is preliminary data.</text>
</comment>
<dbReference type="SUPFAM" id="SSF55781">
    <property type="entry name" value="GAF domain-like"/>
    <property type="match status" value="1"/>
</dbReference>
<sequence>MLAISPFLIPPDDAARIATLRHYDILHSLDEKAFDGLVALTARVFSLPISLIALVDETEVQYIANYGMPGNDVQSRQEALCSTVILHDKAVVYKDLSTEKEPFITEQAAQAAYHSQVAFYAAAPLRMPDQRNIGTLCIIDSQPRMLSEDEQRMLEQLAAVVSHTIVVRHQCRTHGAAGELQWQTIQTHLIAEIQGLTALVRYMLTRYGVQVPLSNDILAQIERRLPDLHEVLKHVCE</sequence>
<reference evidence="2 3" key="1">
    <citation type="submission" date="2021-03" db="EMBL/GenBank/DDBJ databases">
        <authorList>
            <person name="Kim M.K."/>
        </authorList>
    </citation>
    <scope>NUCLEOTIDE SEQUENCE [LARGE SCALE GENOMIC DNA]</scope>
    <source>
        <strain evidence="2 3">BT507</strain>
    </source>
</reference>
<protein>
    <submittedName>
        <fullName evidence="2">GAF domain-containing protein</fullName>
    </submittedName>
</protein>
<accession>A0ABS3TA93</accession>
<dbReference type="Gene3D" id="3.30.450.40">
    <property type="match status" value="1"/>
</dbReference>
<proteinExistence type="predicted"/>
<feature type="domain" description="GAF" evidence="1">
    <location>
        <begin position="45"/>
        <end position="165"/>
    </location>
</feature>
<name>A0ABS3TA93_9BACT</name>
<dbReference type="InterPro" id="IPR029016">
    <property type="entry name" value="GAF-like_dom_sf"/>
</dbReference>
<dbReference type="RefSeq" id="WP_208307096.1">
    <property type="nucleotide sequence ID" value="NZ_JAGETX010000003.1"/>
</dbReference>
<evidence type="ECO:0000313" key="3">
    <source>
        <dbReference type="Proteomes" id="UP000670527"/>
    </source>
</evidence>
<dbReference type="InterPro" id="IPR003018">
    <property type="entry name" value="GAF"/>
</dbReference>
<evidence type="ECO:0000259" key="1">
    <source>
        <dbReference type="Pfam" id="PF13185"/>
    </source>
</evidence>
<dbReference type="EMBL" id="JAGETX010000003">
    <property type="protein sequence ID" value="MBO3270558.1"/>
    <property type="molecule type" value="Genomic_DNA"/>
</dbReference>
<evidence type="ECO:0000313" key="2">
    <source>
        <dbReference type="EMBL" id="MBO3270558.1"/>
    </source>
</evidence>
<organism evidence="2 3">
    <name type="scientific">Hymenobacter defluvii</name>
    <dbReference type="NCBI Taxonomy" id="2054411"/>
    <lineage>
        <taxon>Bacteria</taxon>
        <taxon>Pseudomonadati</taxon>
        <taxon>Bacteroidota</taxon>
        <taxon>Cytophagia</taxon>
        <taxon>Cytophagales</taxon>
        <taxon>Hymenobacteraceae</taxon>
        <taxon>Hymenobacter</taxon>
    </lineage>
</organism>